<gene>
    <name evidence="1" type="ORF">GBG19_05840</name>
</gene>
<dbReference type="Proteomes" id="UP000472839">
    <property type="component" value="Unassembled WGS sequence"/>
</dbReference>
<dbReference type="InterPro" id="IPR027417">
    <property type="entry name" value="P-loop_NTPase"/>
</dbReference>
<reference evidence="1 2" key="1">
    <citation type="submission" date="2019-10" db="EMBL/GenBank/DDBJ databases">
        <title>Poseidonibacter ostreae sp. nov., isolated from the gut of the Ostrea denselamellosa.</title>
        <authorList>
            <person name="Choi A."/>
        </authorList>
    </citation>
    <scope>NUCLEOTIDE SEQUENCE [LARGE SCALE GENOMIC DNA]</scope>
    <source>
        <strain evidence="1 2">SJOD-M-33</strain>
    </source>
</reference>
<evidence type="ECO:0000313" key="2">
    <source>
        <dbReference type="Proteomes" id="UP000472839"/>
    </source>
</evidence>
<dbReference type="AlphaFoldDB" id="A0A6L4WWI7"/>
<dbReference type="RefSeq" id="WP_152279741.1">
    <property type="nucleotide sequence ID" value="NZ_WFKK01000012.1"/>
</dbReference>
<organism evidence="1 2">
    <name type="scientific">Poseidonibacter ostreae</name>
    <dbReference type="NCBI Taxonomy" id="2654171"/>
    <lineage>
        <taxon>Bacteria</taxon>
        <taxon>Pseudomonadati</taxon>
        <taxon>Campylobacterota</taxon>
        <taxon>Epsilonproteobacteria</taxon>
        <taxon>Campylobacterales</taxon>
        <taxon>Arcobacteraceae</taxon>
        <taxon>Poseidonibacter</taxon>
    </lineage>
</organism>
<protein>
    <recommendedName>
        <fullName evidence="3">CobQ/CobB/MinD/ParA nucleotide binding domain-containing protein</fullName>
    </recommendedName>
</protein>
<dbReference type="EMBL" id="WFKK01000012">
    <property type="protein sequence ID" value="KAB7889577.1"/>
    <property type="molecule type" value="Genomic_DNA"/>
</dbReference>
<proteinExistence type="predicted"/>
<name>A0A6L4WWI7_9BACT</name>
<dbReference type="SUPFAM" id="SSF52540">
    <property type="entry name" value="P-loop containing nucleoside triphosphate hydrolases"/>
    <property type="match status" value="1"/>
</dbReference>
<evidence type="ECO:0008006" key="3">
    <source>
        <dbReference type="Google" id="ProtNLM"/>
    </source>
</evidence>
<comment type="caution">
    <text evidence="1">The sequence shown here is derived from an EMBL/GenBank/DDBJ whole genome shotgun (WGS) entry which is preliminary data.</text>
</comment>
<sequence>MSYAVWNYKGGVGKTTLSIQLAKIFEYEYFTNDSAGAQDIVKDGTGFCANENDKEFPFEREVIYDFGGYKDPRMIDILEKCDKVIVPLQKSFLDIKTTLQTLIEISEFNSNVIVIVNRFSGAVKKREEIFNDIQEYLLQELEKAGAEFDSIEFMTIRDSELLADCQFDGDSIYDRINSQKNKGFYKSIYKNLVSDIDKLVELLEV</sequence>
<dbReference type="Gene3D" id="3.40.50.300">
    <property type="entry name" value="P-loop containing nucleotide triphosphate hydrolases"/>
    <property type="match status" value="2"/>
</dbReference>
<accession>A0A6L4WWI7</accession>
<evidence type="ECO:0000313" key="1">
    <source>
        <dbReference type="EMBL" id="KAB7889577.1"/>
    </source>
</evidence>